<keyword evidence="6 10" id="KW-1133">Transmembrane helix</keyword>
<evidence type="ECO:0000256" key="10">
    <source>
        <dbReference type="RuleBase" id="RU351113"/>
    </source>
</evidence>
<keyword evidence="4 10" id="KW-0812">Transmembrane</keyword>
<comment type="caution">
    <text evidence="10">Lacks conserved residue(s) required for the propagation of feature annotation.</text>
</comment>
<evidence type="ECO:0000313" key="11">
    <source>
        <dbReference type="EMBL" id="KAG7305623.1"/>
    </source>
</evidence>
<feature type="transmembrane region" description="Helical" evidence="10">
    <location>
        <begin position="134"/>
        <end position="155"/>
    </location>
</feature>
<keyword evidence="12" id="KW-1185">Reference proteome</keyword>
<evidence type="ECO:0000256" key="7">
    <source>
        <dbReference type="ARBA" id="ARBA00023136"/>
    </source>
</evidence>
<feature type="transmembrane region" description="Helical" evidence="10">
    <location>
        <begin position="287"/>
        <end position="311"/>
    </location>
</feature>
<proteinExistence type="inferred from homology"/>
<evidence type="ECO:0000256" key="8">
    <source>
        <dbReference type="ARBA" id="ARBA00023170"/>
    </source>
</evidence>
<evidence type="ECO:0000256" key="2">
    <source>
        <dbReference type="ARBA" id="ARBA00022475"/>
    </source>
</evidence>
<organism evidence="11 12">
    <name type="scientific">Plutella xylostella</name>
    <name type="common">Diamondback moth</name>
    <name type="synonym">Plutella maculipennis</name>
    <dbReference type="NCBI Taxonomy" id="51655"/>
    <lineage>
        <taxon>Eukaryota</taxon>
        <taxon>Metazoa</taxon>
        <taxon>Ecdysozoa</taxon>
        <taxon>Arthropoda</taxon>
        <taxon>Hexapoda</taxon>
        <taxon>Insecta</taxon>
        <taxon>Pterygota</taxon>
        <taxon>Neoptera</taxon>
        <taxon>Endopterygota</taxon>
        <taxon>Lepidoptera</taxon>
        <taxon>Glossata</taxon>
        <taxon>Ditrysia</taxon>
        <taxon>Yponomeutoidea</taxon>
        <taxon>Plutellidae</taxon>
        <taxon>Plutella</taxon>
    </lineage>
</organism>
<keyword evidence="7 10" id="KW-0472">Membrane</keyword>
<keyword evidence="3 10" id="KW-0716">Sensory transduction</keyword>
<dbReference type="Pfam" id="PF02949">
    <property type="entry name" value="7tm_6"/>
    <property type="match status" value="1"/>
</dbReference>
<feature type="transmembrane region" description="Helical" evidence="10">
    <location>
        <begin position="317"/>
        <end position="335"/>
    </location>
</feature>
<keyword evidence="8 10" id="KW-0675">Receptor</keyword>
<sequence>MQWLRSSIAKVKLNFKDNKLENLLWVVNVVPSIFGFSLLKDKISAPFWIVNFFLLFYIYILGSLWYLIFEAETASEYVTIYVNVAIIILAANNASWWVTKRTSLRVVITLLNKNDSLVTGSDERRRRHATMIRNIKNIILIFYGGIYLSEIFNYLPNRVRVTQDYAMVPCVGIIRDPTASPNREICMAMLFVQECAMMVSVLNYQALLIVLIAHTAAMYELLADELLELNHKGPDLLVDELLELNHQGPDTTSDTEQSFQTYIEQRLITFVDRHCYLIQITGYLRQLYSIPIGIGFGYCAICIILCSYLNSQDMVKFYPVLMYCVYLFFMFCYLGQRLINAAEQFESAAYCCGWERFSVRNRRTVYNMLVLAQRPVALLAADIIPINIDTFATTTQAMYKFATVVKV</sequence>
<evidence type="ECO:0000256" key="6">
    <source>
        <dbReference type="ARBA" id="ARBA00022989"/>
    </source>
</evidence>
<feature type="transmembrane region" description="Helical" evidence="10">
    <location>
        <begin position="46"/>
        <end position="68"/>
    </location>
</feature>
<dbReference type="InterPro" id="IPR004117">
    <property type="entry name" value="7tm6_olfct_rcpt"/>
</dbReference>
<evidence type="ECO:0000256" key="3">
    <source>
        <dbReference type="ARBA" id="ARBA00022606"/>
    </source>
</evidence>
<feature type="transmembrane region" description="Helical" evidence="10">
    <location>
        <begin position="80"/>
        <end position="98"/>
    </location>
</feature>
<evidence type="ECO:0000256" key="5">
    <source>
        <dbReference type="ARBA" id="ARBA00022725"/>
    </source>
</evidence>
<protein>
    <recommendedName>
        <fullName evidence="10">Odorant receptor</fullName>
    </recommendedName>
</protein>
<comment type="similarity">
    <text evidence="10">Belongs to the insect chemoreceptor superfamily. Heteromeric odorant receptor channel (TC 1.A.69) family.</text>
</comment>
<dbReference type="PANTHER" id="PTHR21137">
    <property type="entry name" value="ODORANT RECEPTOR"/>
    <property type="match status" value="1"/>
</dbReference>
<dbReference type="EMBL" id="JAHIBW010000013">
    <property type="protein sequence ID" value="KAG7305623.1"/>
    <property type="molecule type" value="Genomic_DNA"/>
</dbReference>
<evidence type="ECO:0000256" key="4">
    <source>
        <dbReference type="ARBA" id="ARBA00022692"/>
    </source>
</evidence>
<evidence type="ECO:0000313" key="12">
    <source>
        <dbReference type="Proteomes" id="UP000823941"/>
    </source>
</evidence>
<keyword evidence="5 10" id="KW-0552">Olfaction</keyword>
<evidence type="ECO:0000256" key="1">
    <source>
        <dbReference type="ARBA" id="ARBA00004651"/>
    </source>
</evidence>
<accession>A0ABQ7QK81</accession>
<reference evidence="11 12" key="1">
    <citation type="submission" date="2021-06" db="EMBL/GenBank/DDBJ databases">
        <title>A haploid diamondback moth (Plutella xylostella L.) genome assembly resolves 31 chromosomes and identifies a diamide resistance mutation.</title>
        <authorList>
            <person name="Ward C.M."/>
            <person name="Perry K.D."/>
            <person name="Baker G."/>
            <person name="Powis K."/>
            <person name="Heckel D.G."/>
            <person name="Baxter S.W."/>
        </authorList>
    </citation>
    <scope>NUCLEOTIDE SEQUENCE [LARGE SCALE GENOMIC DNA]</scope>
    <source>
        <strain evidence="11 12">LV</strain>
        <tissue evidence="11">Single pupa</tissue>
    </source>
</reference>
<keyword evidence="9 10" id="KW-0807">Transducer</keyword>
<keyword evidence="2" id="KW-1003">Cell membrane</keyword>
<comment type="subcellular location">
    <subcellularLocation>
        <location evidence="1 10">Cell membrane</location>
        <topology evidence="1 10">Multi-pass membrane protein</topology>
    </subcellularLocation>
</comment>
<gene>
    <name evidence="11" type="ORF">JYU34_009717</name>
</gene>
<evidence type="ECO:0000256" key="9">
    <source>
        <dbReference type="ARBA" id="ARBA00023224"/>
    </source>
</evidence>
<comment type="caution">
    <text evidence="11">The sequence shown here is derived from an EMBL/GenBank/DDBJ whole genome shotgun (WGS) entry which is preliminary data.</text>
</comment>
<name>A0ABQ7QK81_PLUXY</name>
<dbReference type="Proteomes" id="UP000823941">
    <property type="component" value="Chromosome 13"/>
</dbReference>
<dbReference type="PANTHER" id="PTHR21137:SF35">
    <property type="entry name" value="ODORANT RECEPTOR 19A-RELATED"/>
    <property type="match status" value="1"/>
</dbReference>